<evidence type="ECO:0000313" key="1">
    <source>
        <dbReference type="EMBL" id="KAK3041186.1"/>
    </source>
</evidence>
<dbReference type="InterPro" id="IPR023393">
    <property type="entry name" value="START-like_dom_sf"/>
</dbReference>
<dbReference type="PANTHER" id="PTHR33789">
    <property type="entry name" value="LACHRYMATORY-FACTOR SYNTHASE"/>
    <property type="match status" value="1"/>
</dbReference>
<organism evidence="1 2">
    <name type="scientific">Escallonia herrerae</name>
    <dbReference type="NCBI Taxonomy" id="1293975"/>
    <lineage>
        <taxon>Eukaryota</taxon>
        <taxon>Viridiplantae</taxon>
        <taxon>Streptophyta</taxon>
        <taxon>Embryophyta</taxon>
        <taxon>Tracheophyta</taxon>
        <taxon>Spermatophyta</taxon>
        <taxon>Magnoliopsida</taxon>
        <taxon>eudicotyledons</taxon>
        <taxon>Gunneridae</taxon>
        <taxon>Pentapetalae</taxon>
        <taxon>asterids</taxon>
        <taxon>campanulids</taxon>
        <taxon>Escalloniales</taxon>
        <taxon>Escalloniaceae</taxon>
        <taxon>Escallonia</taxon>
    </lineage>
</organism>
<reference evidence="1" key="1">
    <citation type="submission" date="2022-12" db="EMBL/GenBank/DDBJ databases">
        <title>Draft genome assemblies for two species of Escallonia (Escalloniales).</title>
        <authorList>
            <person name="Chanderbali A."/>
            <person name="Dervinis C."/>
            <person name="Anghel I."/>
            <person name="Soltis D."/>
            <person name="Soltis P."/>
            <person name="Zapata F."/>
        </authorList>
    </citation>
    <scope>NUCLEOTIDE SEQUENCE</scope>
    <source>
        <strain evidence="1">UCBG64.0493</strain>
        <tissue evidence="1">Leaf</tissue>
    </source>
</reference>
<dbReference type="InterPro" id="IPR053249">
    <property type="entry name" value="LFS"/>
</dbReference>
<dbReference type="SUPFAM" id="SSF55961">
    <property type="entry name" value="Bet v1-like"/>
    <property type="match status" value="1"/>
</dbReference>
<evidence type="ECO:0008006" key="3">
    <source>
        <dbReference type="Google" id="ProtNLM"/>
    </source>
</evidence>
<dbReference type="PANTHER" id="PTHR33789:SF3">
    <property type="entry name" value="LACHRYMATORY-FACTOR SYNTHASE-LIKE"/>
    <property type="match status" value="1"/>
</dbReference>
<keyword evidence="2" id="KW-1185">Reference proteome</keyword>
<comment type="caution">
    <text evidence="1">The sequence shown here is derived from an EMBL/GenBank/DDBJ whole genome shotgun (WGS) entry which is preliminary data.</text>
</comment>
<dbReference type="Proteomes" id="UP001188597">
    <property type="component" value="Unassembled WGS sequence"/>
</dbReference>
<dbReference type="EMBL" id="JAVXUP010000040">
    <property type="protein sequence ID" value="KAK3041186.1"/>
    <property type="molecule type" value="Genomic_DNA"/>
</dbReference>
<dbReference type="CDD" id="cd07821">
    <property type="entry name" value="PYR_PYL_RCAR_like"/>
    <property type="match status" value="1"/>
</dbReference>
<proteinExistence type="predicted"/>
<sequence length="158" mass="17104">MGPNAAQVWPLLEDFFGLNKWFPTLTTCLAVEGISGQPGAVRYCAGFKTPVNGGNEVVNWTKQKLISISPSDMCFSYSIIDGNVGFNSYVSSVKVVPTEDGCDIEWAYEVEPVEGWKLEDLDCFIGSAEGGGCCIVRKRVTPTNQVTGPMSVVAKDRP</sequence>
<name>A0AA88X7X8_9ASTE</name>
<dbReference type="AlphaFoldDB" id="A0AA88X7X8"/>
<protein>
    <recommendedName>
        <fullName evidence="3">Lachrymatory factor synthase</fullName>
    </recommendedName>
</protein>
<dbReference type="Pfam" id="PF10604">
    <property type="entry name" value="Polyketide_cyc2"/>
    <property type="match status" value="1"/>
</dbReference>
<evidence type="ECO:0000313" key="2">
    <source>
        <dbReference type="Proteomes" id="UP001188597"/>
    </source>
</evidence>
<dbReference type="GO" id="GO:0004864">
    <property type="term" value="F:protein phosphatase inhibitor activity"/>
    <property type="evidence" value="ECO:0007669"/>
    <property type="project" value="UniProtKB-ARBA"/>
</dbReference>
<dbReference type="InterPro" id="IPR019587">
    <property type="entry name" value="Polyketide_cyclase/dehydratase"/>
</dbReference>
<gene>
    <name evidence="1" type="ORF">RJ639_028665</name>
</gene>
<accession>A0AA88X7X8</accession>
<dbReference type="Gene3D" id="3.30.530.20">
    <property type="match status" value="1"/>
</dbReference>